<dbReference type="CDD" id="cd00317">
    <property type="entry name" value="cyclophilin"/>
    <property type="match status" value="1"/>
</dbReference>
<dbReference type="GO" id="GO:0006457">
    <property type="term" value="P:protein folding"/>
    <property type="evidence" value="ECO:0007669"/>
    <property type="project" value="InterPro"/>
</dbReference>
<comment type="function">
    <text evidence="3">PPIases accelerate the folding of proteins. It catalyzes the cis-trans isomerization of proline imidic peptide bonds in oligopeptides.</text>
</comment>
<feature type="compositionally biased region" description="Polar residues" evidence="4">
    <location>
        <begin position="210"/>
        <end position="225"/>
    </location>
</feature>
<dbReference type="InterPro" id="IPR020892">
    <property type="entry name" value="Cyclophilin-type_PPIase_CS"/>
</dbReference>
<dbReference type="Gene3D" id="2.40.100.10">
    <property type="entry name" value="Cyclophilin-like"/>
    <property type="match status" value="1"/>
</dbReference>
<dbReference type="PRINTS" id="PR00153">
    <property type="entry name" value="CSAPPISMRASE"/>
</dbReference>
<reference evidence="7" key="1">
    <citation type="submission" date="2017-09" db="EMBL/GenBank/DDBJ databases">
        <title>Depth-based differentiation of microbial function through sediment-hosted aquifers and enrichment of novel symbionts in the deep terrestrial subsurface.</title>
        <authorList>
            <person name="Probst A.J."/>
            <person name="Ladd B."/>
            <person name="Jarett J.K."/>
            <person name="Geller-Mcgrath D.E."/>
            <person name="Sieber C.M.K."/>
            <person name="Emerson J.B."/>
            <person name="Anantharaman K."/>
            <person name="Thomas B.C."/>
            <person name="Malmstrom R."/>
            <person name="Stieglmeier M."/>
            <person name="Klingl A."/>
            <person name="Woyke T."/>
            <person name="Ryan C.M."/>
            <person name="Banfield J.F."/>
        </authorList>
    </citation>
    <scope>NUCLEOTIDE SEQUENCE [LARGE SCALE GENOMIC DNA]</scope>
</reference>
<organism evidence="6 7">
    <name type="scientific">Candidatus Roizmanbacteria bacterium CG10_big_fil_rev_8_21_14_0_10_39_6</name>
    <dbReference type="NCBI Taxonomy" id="1974853"/>
    <lineage>
        <taxon>Bacteria</taxon>
        <taxon>Candidatus Roizmaniibacteriota</taxon>
    </lineage>
</organism>
<dbReference type="InterPro" id="IPR029000">
    <property type="entry name" value="Cyclophilin-like_dom_sf"/>
</dbReference>
<dbReference type="GO" id="GO:0003755">
    <property type="term" value="F:peptidyl-prolyl cis-trans isomerase activity"/>
    <property type="evidence" value="ECO:0007669"/>
    <property type="project" value="UniProtKB-UniRule"/>
</dbReference>
<dbReference type="PROSITE" id="PS00170">
    <property type="entry name" value="CSA_PPIASE_1"/>
    <property type="match status" value="1"/>
</dbReference>
<comment type="caution">
    <text evidence="6">The sequence shown here is derived from an EMBL/GenBank/DDBJ whole genome shotgun (WGS) entry which is preliminary data.</text>
</comment>
<feature type="domain" description="PPIase cyclophilin-type" evidence="5">
    <location>
        <begin position="76"/>
        <end position="222"/>
    </location>
</feature>
<keyword evidence="1 3" id="KW-0697">Rotamase</keyword>
<name>A0A2M8KSN3_9BACT</name>
<evidence type="ECO:0000256" key="1">
    <source>
        <dbReference type="ARBA" id="ARBA00023110"/>
    </source>
</evidence>
<dbReference type="SUPFAM" id="SSF50891">
    <property type="entry name" value="Cyclophilin-like"/>
    <property type="match status" value="1"/>
</dbReference>
<evidence type="ECO:0000256" key="4">
    <source>
        <dbReference type="SAM" id="MobiDB-lite"/>
    </source>
</evidence>
<dbReference type="PANTHER" id="PTHR45625:SF4">
    <property type="entry name" value="PEPTIDYLPROLYL ISOMERASE DOMAIN AND WD REPEAT-CONTAINING PROTEIN 1"/>
    <property type="match status" value="1"/>
</dbReference>
<evidence type="ECO:0000256" key="3">
    <source>
        <dbReference type="RuleBase" id="RU363019"/>
    </source>
</evidence>
<dbReference type="InterPro" id="IPR002130">
    <property type="entry name" value="Cyclophilin-type_PPIase_dom"/>
</dbReference>
<evidence type="ECO:0000256" key="2">
    <source>
        <dbReference type="ARBA" id="ARBA00023235"/>
    </source>
</evidence>
<dbReference type="PANTHER" id="PTHR45625">
    <property type="entry name" value="PEPTIDYL-PROLYL CIS-TRANS ISOMERASE-RELATED"/>
    <property type="match status" value="1"/>
</dbReference>
<evidence type="ECO:0000259" key="5">
    <source>
        <dbReference type="PROSITE" id="PS50072"/>
    </source>
</evidence>
<sequence length="225" mass="24108">MKKEVAYLLLAGSALIVIVLFGWNNLFSQKPATTSQTSQIPVKPTEEMSTDKNTKQPPMTIDINKTYTAILTTTEGDITISLDPKNTPITVNNFVYLAKKGFYADTIFHRVIKGFMIQGGDPSGDGTGGPGYTIPAEIGLKHVRGAIATARLGDETNPEKDSSGSQFFIVQEDTPSLDGEYTVFGHVQAGMDVVDKIASAPMQSGGEGSSPVNPVHIQSITVKEE</sequence>
<evidence type="ECO:0000313" key="7">
    <source>
        <dbReference type="Proteomes" id="UP000229554"/>
    </source>
</evidence>
<dbReference type="PROSITE" id="PS50072">
    <property type="entry name" value="CSA_PPIASE_2"/>
    <property type="match status" value="1"/>
</dbReference>
<dbReference type="EC" id="5.2.1.8" evidence="3"/>
<dbReference type="InterPro" id="IPR044666">
    <property type="entry name" value="Cyclophilin_A-like"/>
</dbReference>
<proteinExistence type="inferred from homology"/>
<feature type="region of interest" description="Disordered" evidence="4">
    <location>
        <begin position="34"/>
        <end position="58"/>
    </location>
</feature>
<dbReference type="AlphaFoldDB" id="A0A2M8KSN3"/>
<comment type="similarity">
    <text evidence="3">Belongs to the cyclophilin-type PPIase family.</text>
</comment>
<dbReference type="Proteomes" id="UP000229554">
    <property type="component" value="Unassembled WGS sequence"/>
</dbReference>
<evidence type="ECO:0000313" key="6">
    <source>
        <dbReference type="EMBL" id="PJE62948.1"/>
    </source>
</evidence>
<feature type="compositionally biased region" description="Basic and acidic residues" evidence="4">
    <location>
        <begin position="44"/>
        <end position="54"/>
    </location>
</feature>
<gene>
    <name evidence="6" type="ORF">COU88_02185</name>
</gene>
<keyword evidence="2 3" id="KW-0413">Isomerase</keyword>
<accession>A0A2M8KSN3</accession>
<dbReference type="Pfam" id="PF00160">
    <property type="entry name" value="Pro_isomerase"/>
    <property type="match status" value="1"/>
</dbReference>
<dbReference type="EMBL" id="PFED01000093">
    <property type="protein sequence ID" value="PJE62948.1"/>
    <property type="molecule type" value="Genomic_DNA"/>
</dbReference>
<feature type="region of interest" description="Disordered" evidence="4">
    <location>
        <begin position="201"/>
        <end position="225"/>
    </location>
</feature>
<protein>
    <recommendedName>
        <fullName evidence="3">Peptidyl-prolyl cis-trans isomerase</fullName>
        <shortName evidence="3">PPIase</shortName>
        <ecNumber evidence="3">5.2.1.8</ecNumber>
    </recommendedName>
</protein>
<comment type="catalytic activity">
    <reaction evidence="3">
        <text>[protein]-peptidylproline (omega=180) = [protein]-peptidylproline (omega=0)</text>
        <dbReference type="Rhea" id="RHEA:16237"/>
        <dbReference type="Rhea" id="RHEA-COMP:10747"/>
        <dbReference type="Rhea" id="RHEA-COMP:10748"/>
        <dbReference type="ChEBI" id="CHEBI:83833"/>
        <dbReference type="ChEBI" id="CHEBI:83834"/>
        <dbReference type="EC" id="5.2.1.8"/>
    </reaction>
</comment>